<protein>
    <submittedName>
        <fullName evidence="2">Uncharacterized protein</fullName>
    </submittedName>
</protein>
<accession>A0A7J7GKE5</accession>
<dbReference type="EMBL" id="JACBKZ010000010">
    <property type="protein sequence ID" value="KAF5939896.1"/>
    <property type="molecule type" value="Genomic_DNA"/>
</dbReference>
<sequence>MPKSRSKQKVVESSKAEFHSKEVDSNGKGKSMRLYCSHQNIIKPIDFEVVRGVNVNNRYHDIISEPPTDYMINRYNFERKYTLTPAGFDYTLKE</sequence>
<feature type="region of interest" description="Disordered" evidence="1">
    <location>
        <begin position="1"/>
        <end position="29"/>
    </location>
</feature>
<dbReference type="AlphaFoldDB" id="A0A7J7GKE5"/>
<comment type="caution">
    <text evidence="2">The sequence shown here is derived from an EMBL/GenBank/DDBJ whole genome shotgun (WGS) entry which is preliminary data.</text>
</comment>
<proteinExistence type="predicted"/>
<evidence type="ECO:0000256" key="1">
    <source>
        <dbReference type="SAM" id="MobiDB-lite"/>
    </source>
</evidence>
<organism evidence="2 3">
    <name type="scientific">Camellia sinensis</name>
    <name type="common">Tea plant</name>
    <name type="synonym">Thea sinensis</name>
    <dbReference type="NCBI Taxonomy" id="4442"/>
    <lineage>
        <taxon>Eukaryota</taxon>
        <taxon>Viridiplantae</taxon>
        <taxon>Streptophyta</taxon>
        <taxon>Embryophyta</taxon>
        <taxon>Tracheophyta</taxon>
        <taxon>Spermatophyta</taxon>
        <taxon>Magnoliopsida</taxon>
        <taxon>eudicotyledons</taxon>
        <taxon>Gunneridae</taxon>
        <taxon>Pentapetalae</taxon>
        <taxon>asterids</taxon>
        <taxon>Ericales</taxon>
        <taxon>Theaceae</taxon>
        <taxon>Camellia</taxon>
    </lineage>
</organism>
<reference evidence="2 3" key="2">
    <citation type="submission" date="2020-07" db="EMBL/GenBank/DDBJ databases">
        <title>Genome assembly of wild tea tree DASZ reveals pedigree and selection history of tea varieties.</title>
        <authorList>
            <person name="Zhang W."/>
        </authorList>
    </citation>
    <scope>NUCLEOTIDE SEQUENCE [LARGE SCALE GENOMIC DNA]</scope>
    <source>
        <strain evidence="3">cv. G240</strain>
        <tissue evidence="2">Leaf</tissue>
    </source>
</reference>
<gene>
    <name evidence="2" type="ORF">HYC85_021063</name>
</gene>
<dbReference type="Proteomes" id="UP000593564">
    <property type="component" value="Unassembled WGS sequence"/>
</dbReference>
<reference evidence="3" key="1">
    <citation type="journal article" date="2020" name="Nat. Commun.">
        <title>Genome assembly of wild tea tree DASZ reveals pedigree and selection history of tea varieties.</title>
        <authorList>
            <person name="Zhang W."/>
            <person name="Zhang Y."/>
            <person name="Qiu H."/>
            <person name="Guo Y."/>
            <person name="Wan H."/>
            <person name="Zhang X."/>
            <person name="Scossa F."/>
            <person name="Alseekh S."/>
            <person name="Zhang Q."/>
            <person name="Wang P."/>
            <person name="Xu L."/>
            <person name="Schmidt M.H."/>
            <person name="Jia X."/>
            <person name="Li D."/>
            <person name="Zhu A."/>
            <person name="Guo F."/>
            <person name="Chen W."/>
            <person name="Ni D."/>
            <person name="Usadel B."/>
            <person name="Fernie A.R."/>
            <person name="Wen W."/>
        </authorList>
    </citation>
    <scope>NUCLEOTIDE SEQUENCE [LARGE SCALE GENOMIC DNA]</scope>
    <source>
        <strain evidence="3">cv. G240</strain>
    </source>
</reference>
<feature type="compositionally biased region" description="Basic and acidic residues" evidence="1">
    <location>
        <begin position="9"/>
        <end position="27"/>
    </location>
</feature>
<evidence type="ECO:0000313" key="2">
    <source>
        <dbReference type="EMBL" id="KAF5939896.1"/>
    </source>
</evidence>
<keyword evidence="3" id="KW-1185">Reference proteome</keyword>
<evidence type="ECO:0000313" key="3">
    <source>
        <dbReference type="Proteomes" id="UP000593564"/>
    </source>
</evidence>
<name>A0A7J7GKE5_CAMSI</name>